<evidence type="ECO:0000259" key="11">
    <source>
        <dbReference type="Pfam" id="PF16415"/>
    </source>
</evidence>
<proteinExistence type="predicted"/>
<dbReference type="InterPro" id="IPR032191">
    <property type="entry name" value="CNOT1_CAF1_bind"/>
</dbReference>
<dbReference type="InterPro" id="IPR040398">
    <property type="entry name" value="Not1"/>
</dbReference>
<feature type="region of interest" description="Disordered" evidence="8">
    <location>
        <begin position="1787"/>
        <end position="1821"/>
    </location>
</feature>
<comment type="subcellular location">
    <subcellularLocation>
        <location evidence="1">Nucleus</location>
    </subcellularLocation>
</comment>
<dbReference type="Gene3D" id="1.25.40.790">
    <property type="match status" value="1"/>
</dbReference>
<dbReference type="GO" id="GO:0000932">
    <property type="term" value="C:P-body"/>
    <property type="evidence" value="ECO:0007669"/>
    <property type="project" value="TreeGrafter"/>
</dbReference>
<dbReference type="Pfam" id="PF16418">
    <property type="entry name" value="CNOT1_HEAT"/>
    <property type="match status" value="1"/>
</dbReference>
<feature type="domain" description="CCR4-NOT transcription complex subunit 1 TTP binding" evidence="12">
    <location>
        <begin position="420"/>
        <end position="581"/>
    </location>
</feature>
<dbReference type="EMBL" id="BQFW01000006">
    <property type="protein sequence ID" value="GJJ71886.1"/>
    <property type="molecule type" value="Genomic_DNA"/>
</dbReference>
<dbReference type="Gene3D" id="1.25.40.840">
    <property type="entry name" value="CCR4-NOT transcription complex subunit 1 TTP binding domain"/>
    <property type="match status" value="1"/>
</dbReference>
<keyword evidence="3" id="KW-0805">Transcription regulation</keyword>
<dbReference type="InterPro" id="IPR032193">
    <property type="entry name" value="CNOT1_TTP_bind"/>
</dbReference>
<feature type="domain" description="CCR4-NOT transcription complex subunit 1 CAF1-binding" evidence="11">
    <location>
        <begin position="659"/>
        <end position="879"/>
    </location>
</feature>
<evidence type="ECO:0000313" key="15">
    <source>
        <dbReference type="EMBL" id="GJJ71886.1"/>
    </source>
</evidence>
<dbReference type="FunFam" id="1.25.40.180:FF:000012">
    <property type="entry name" value="Ccr4-Not transcription complex subunit"/>
    <property type="match status" value="1"/>
</dbReference>
<dbReference type="CDD" id="cd20710">
    <property type="entry name" value="NOT1_connector"/>
    <property type="match status" value="1"/>
</dbReference>
<evidence type="ECO:0000256" key="6">
    <source>
        <dbReference type="ARBA" id="ARBA00059181"/>
    </source>
</evidence>
<dbReference type="Pfam" id="PF12842">
    <property type="entry name" value="DUF3819"/>
    <property type="match status" value="1"/>
</dbReference>
<dbReference type="InterPro" id="IPR007196">
    <property type="entry name" value="CCR4-Not_Not1_C"/>
</dbReference>
<protein>
    <recommendedName>
        <fullName evidence="7">General negative regulator of transcription subunit 1</fullName>
    </recommendedName>
</protein>
<feature type="domain" description="CCR4-Not complex component Not1 C-terminal" evidence="9">
    <location>
        <begin position="1603"/>
        <end position="1802"/>
    </location>
</feature>
<evidence type="ECO:0000259" key="12">
    <source>
        <dbReference type="Pfam" id="PF16417"/>
    </source>
</evidence>
<dbReference type="Pfam" id="PF16417">
    <property type="entry name" value="CNOT1_TTP_bind"/>
    <property type="match status" value="1"/>
</dbReference>
<dbReference type="Pfam" id="PF04054">
    <property type="entry name" value="Not1"/>
    <property type="match status" value="2"/>
</dbReference>
<dbReference type="GO" id="GO:0060090">
    <property type="term" value="F:molecular adaptor activity"/>
    <property type="evidence" value="ECO:0007669"/>
    <property type="project" value="TreeGrafter"/>
</dbReference>
<evidence type="ECO:0000256" key="1">
    <source>
        <dbReference type="ARBA" id="ARBA00004123"/>
    </source>
</evidence>
<dbReference type="GO" id="GO:0000289">
    <property type="term" value="P:nuclear-transcribed mRNA poly(A) tail shortening"/>
    <property type="evidence" value="ECO:0007669"/>
    <property type="project" value="UniProtKB-ARBA"/>
</dbReference>
<feature type="domain" description="CCR4-NOT transcription complex subunit 1 HEAT repeat" evidence="13">
    <location>
        <begin position="244"/>
        <end position="383"/>
    </location>
</feature>
<dbReference type="GO" id="GO:0005634">
    <property type="term" value="C:nucleus"/>
    <property type="evidence" value="ECO:0007669"/>
    <property type="project" value="UniProtKB-SubCell"/>
</dbReference>
<evidence type="ECO:0000256" key="5">
    <source>
        <dbReference type="ARBA" id="ARBA00023242"/>
    </source>
</evidence>
<feature type="domain" description="CCR4-Not complex component Not1 C-terminal" evidence="9">
    <location>
        <begin position="1852"/>
        <end position="2015"/>
    </location>
</feature>
<dbReference type="PANTHER" id="PTHR13162:SF8">
    <property type="entry name" value="CCR4-NOT TRANSCRIPTION COMPLEX SUBUNIT 1"/>
    <property type="match status" value="1"/>
</dbReference>
<dbReference type="Gene3D" id="1.25.40.800">
    <property type="match status" value="2"/>
</dbReference>
<dbReference type="Pfam" id="PF16415">
    <property type="entry name" value="CNOT1_CAF1_bind"/>
    <property type="match status" value="1"/>
</dbReference>
<evidence type="ECO:0000259" key="14">
    <source>
        <dbReference type="Pfam" id="PF25097"/>
    </source>
</evidence>
<evidence type="ECO:0000256" key="2">
    <source>
        <dbReference type="ARBA" id="ARBA00022491"/>
    </source>
</evidence>
<dbReference type="Pfam" id="PF25097">
    <property type="entry name" value="ARM_Cnot1"/>
    <property type="match status" value="1"/>
</dbReference>
<dbReference type="GO" id="GO:0030015">
    <property type="term" value="C:CCR4-NOT core complex"/>
    <property type="evidence" value="ECO:0007669"/>
    <property type="project" value="InterPro"/>
</dbReference>
<dbReference type="InterPro" id="IPR032194">
    <property type="entry name" value="CNOT1_HEAT"/>
</dbReference>
<accession>A0A9P3H844</accession>
<keyword evidence="2" id="KW-0678">Repressor</keyword>
<dbReference type="PANTHER" id="PTHR13162">
    <property type="entry name" value="CCR4-NOT TRANSCRIPTION COMPLEX"/>
    <property type="match status" value="1"/>
</dbReference>
<dbReference type="InterPro" id="IPR055454">
    <property type="entry name" value="CNOT1-like_NOT1_connector"/>
</dbReference>
<evidence type="ECO:0000256" key="3">
    <source>
        <dbReference type="ARBA" id="ARBA00023015"/>
    </source>
</evidence>
<dbReference type="InterPro" id="IPR038535">
    <property type="entry name" value="CNOT1_TTP_bind_sf"/>
</dbReference>
<evidence type="ECO:0000256" key="4">
    <source>
        <dbReference type="ARBA" id="ARBA00023163"/>
    </source>
</evidence>
<evidence type="ECO:0000256" key="7">
    <source>
        <dbReference type="ARBA" id="ARBA00074459"/>
    </source>
</evidence>
<keyword evidence="5" id="KW-0539">Nucleus</keyword>
<evidence type="ECO:0000259" key="10">
    <source>
        <dbReference type="Pfam" id="PF12842"/>
    </source>
</evidence>
<reference evidence="15" key="1">
    <citation type="submission" date="2021-11" db="EMBL/GenBank/DDBJ databases">
        <authorList>
            <person name="Herlambang A."/>
            <person name="Guo Y."/>
            <person name="Takashima Y."/>
            <person name="Nishizawa T."/>
        </authorList>
    </citation>
    <scope>NUCLEOTIDE SEQUENCE</scope>
    <source>
        <strain evidence="15">E1425</strain>
    </source>
</reference>
<evidence type="ECO:0000256" key="8">
    <source>
        <dbReference type="SAM" id="MobiDB-lite"/>
    </source>
</evidence>
<gene>
    <name evidence="15" type="ORF">EMPS_04243</name>
</gene>
<organism evidence="15 16">
    <name type="scientific">Entomortierella parvispora</name>
    <dbReference type="NCBI Taxonomy" id="205924"/>
    <lineage>
        <taxon>Eukaryota</taxon>
        <taxon>Fungi</taxon>
        <taxon>Fungi incertae sedis</taxon>
        <taxon>Mucoromycota</taxon>
        <taxon>Mortierellomycotina</taxon>
        <taxon>Mortierellomycetes</taxon>
        <taxon>Mortierellales</taxon>
        <taxon>Mortierellaceae</taxon>
        <taxon>Entomortierella</taxon>
    </lineage>
</organism>
<comment type="caution">
    <text evidence="15">The sequence shown here is derived from an EMBL/GenBank/DDBJ whole genome shotgun (WGS) entry which is preliminary data.</text>
</comment>
<keyword evidence="16" id="KW-1185">Reference proteome</keyword>
<feature type="compositionally biased region" description="Low complexity" evidence="8">
    <location>
        <begin position="910"/>
        <end position="927"/>
    </location>
</feature>
<dbReference type="Gene3D" id="1.25.40.180">
    <property type="match status" value="1"/>
</dbReference>
<evidence type="ECO:0000313" key="16">
    <source>
        <dbReference type="Proteomes" id="UP000827284"/>
    </source>
</evidence>
<evidence type="ECO:0000259" key="13">
    <source>
        <dbReference type="Pfam" id="PF16418"/>
    </source>
</evidence>
<sequence length="2023" mass="226222">MSDKTQALAKAMREAGPSCCNSTAAASEVLTQSGFDTLTPENRVAALARVLGLMVSKSAKSCAEIPWDFQTFTTALANHTKNQGSVDWNLVIQALDYPEFSVQDAAGFEFIVKAFRTATKNGDLFPISALWGQWRNSIGQVSMIREAIRAPKDLLAREWTTVVKVFTRDNYSHAGPELRNHASAALEASVWNSLDLVDTLMTLAEFGDAREEVKPILDNGLRSNTELMFLGLAQLKTPWNALQQDLVSKLLHVYLTGSGVIPQFVQTRLWQVSQGLLVSGLLDLYDHDRSSLVKILKITDDLQILDKVLEVKSYIFAIDLAVLASRRDMLALDKWLQTRIAVGQDIFARACLDYINEGIPQDGQAKAKRDLPVETVASFLQNLLGSPISPENAATLKNVHAAYLQMYPQLADVTPAIDTSAPAGTETSFSPEVEETTTDYYKRIYRGEITIPEIVDLLQRFKNSTDAREQDIYACMIHNLFDEYRFFSTYREKVLSITSDLFGALIQHQLVSYIPLGIALRYVLDALRSPPGSKMFNFGAQALSRFRLRLQEWPTYCSHLLQIPHLQQVHPEIVQYIQSILPAAAAAAAAASGTGVDSGDNSTTDLTLAPPLSASQELQRQAIQSLPSSSLSPTSPQAPPVFTSLNVDTSFLMRDDIEYEAPNEQTKDKILFIVNNVSQNNIETKLAEMKELLRESSYRWFSNYMVVKRASIEPNYHVLYLKFLDGLQSPLLIRHILHETYANIKILINSEKTVQSSSDRTLLKNLGSWLGGMTLARNRPIKHKNLAFKELLIEGYDSNRLIVAIPFVCKVLEQCNKSTVFRPPNPWLIAIMRLLVELYQFADLKLHLKFEIEVLCNSLALDLKEIEPTSTLKDRPPQELVAHPASLTQDFERLSMGGYAPSARMPVQPATQQSLTASQHQQQQQHQETVAPDFIPNLAAYVTFNPPAFYNERPALKRLVLIAIDRAVKEIVAPVVDRSVTIAGISTCEMVLKDFAMEPNEEKMRKAAHLMVQNLAGSLALVTCKEPLKVSMANIIRTLFLQNGFTEQTLPEQSILMTVNDNLDLACSAVEKAAMEKAIPEIEESLASSFSNRKKHRELTGQPYYDMATFNSSRYPASLPEPLRLKPTGLTAQQLRVYDDFARLPRVAPPAQQALNGASPYLTERSVRTPLMNAKLEAEQGYPFGASDLGYESAPVPLTAHQSLEKFAQIISELDKLISHSPSVPWSALPPNHEVKLLTRLVPLLPAQSYSADEMALTFSQKVVQLLYKSESTLYREVYVVLLEQLCALSPKVAKEVTEWLVYADDERKFNVPVTVTLIKAGLVSLVDQDMQLARLIEIGRAGVVEFTIKLIRECVLGEQPCANRNEFINSLNVLNRLAQQQQQQLQQQQRGGSAAVAGGATAAASTKSVESIVSLIEDIRRRSQVPRDGSAASATSPTASSSAAANKEMTDNSVLKEQLAFIFAEWIRVYQLPTSNDKAYGAFINSIQQQGVLKGEEISSLFFRVCTEMSVESYLKYKATNTAAAYQGVDAFVKLIVTLVKHYSDPQGANHTAAKVTYLTTLLSIIVLVLAQAHEQRRGQFNQKPFLRLFSGLLTEMMTAYESSPAMYIQILTAFSNTFQTLQPMVFPGFTFGWLSLISHRSFMPKLLLAEGAKGWPLFQKLLVSLFRFLVPFLSGGELRDTTRTLYKGTLRVMLVLLHDFPEFLCDYHFSFCDVIPNSCIQLRNLILSAFPRNMRLPDPFTPNLKVDLLQEIHQPPRVLSDYTSGIPLPFRRDLDLYLRIREEEEEEHRQQELSEKGEEEKAEGQDESSGDVTKSSTKAKKLTTAASTKFLENIQETLAVAVSTDANRSSVALSSSEKALISGGTKYNIPMMNALVLYVGVQGIAQLHSKTDSQSSSPIAHTASMDVYQQLLMALDREGRYLFLSAIANQLRYPNSHTHYFSRVLLYLFFESEQESIKEQITRVLLERLVVNRPHPWGLLITFIELIKNPRYAFWDHSFTRIDPDIEKLFDSVSRSVKRST</sequence>
<dbReference type="GO" id="GO:0017148">
    <property type="term" value="P:negative regulation of translation"/>
    <property type="evidence" value="ECO:0007669"/>
    <property type="project" value="InterPro"/>
</dbReference>
<feature type="compositionally biased region" description="Basic and acidic residues" evidence="8">
    <location>
        <begin position="1787"/>
        <end position="1806"/>
    </location>
</feature>
<feature type="region of interest" description="Disordered" evidence="8">
    <location>
        <begin position="1424"/>
        <end position="1448"/>
    </location>
</feature>
<feature type="region of interest" description="Disordered" evidence="8">
    <location>
        <begin position="905"/>
        <end position="928"/>
    </location>
</feature>
<name>A0A9P3H844_9FUNG</name>
<reference evidence="15" key="2">
    <citation type="journal article" date="2022" name="Microbiol. Resour. Announc.">
        <title>Whole-Genome Sequence of Entomortierella parvispora E1425, a Mucoromycotan Fungus Associated with Burkholderiaceae-Related Endosymbiotic Bacteria.</title>
        <authorList>
            <person name="Herlambang A."/>
            <person name="Guo Y."/>
            <person name="Takashima Y."/>
            <person name="Narisawa K."/>
            <person name="Ohta H."/>
            <person name="Nishizawa T."/>
        </authorList>
    </citation>
    <scope>NUCLEOTIDE SEQUENCE</scope>
    <source>
        <strain evidence="15">E1425</strain>
    </source>
</reference>
<comment type="function">
    <text evidence="6">Acts as a component of the CCR4-NOT core complex, which in the nucleus seems to be a general transcription factor, and in the cytoplasm the major mRNA deadenylase involved in mRNA turnover. The NOT protein subcomplex negatively regulates the basal and activated transcription of many genes. Preferentially affects TC-type TATA element-dependent transcription. Could directly or indirectly inhibit component(s) of the general transcription machinery.</text>
</comment>
<keyword evidence="4" id="KW-0804">Transcription</keyword>
<feature type="domain" description="CCR4-NOT transcription complex subunit 1-like NOT1 connector" evidence="14">
    <location>
        <begin position="1213"/>
        <end position="1385"/>
    </location>
</feature>
<dbReference type="OrthoDB" id="1933107at2759"/>
<feature type="domain" description="CCR4-NOT transcription complex subunit 1" evidence="10">
    <location>
        <begin position="954"/>
        <end position="1097"/>
    </location>
</feature>
<feature type="compositionally biased region" description="Low complexity" evidence="8">
    <location>
        <begin position="1431"/>
        <end position="1446"/>
    </location>
</feature>
<dbReference type="Proteomes" id="UP000827284">
    <property type="component" value="Unassembled WGS sequence"/>
</dbReference>
<evidence type="ECO:0000259" key="9">
    <source>
        <dbReference type="Pfam" id="PF04054"/>
    </source>
</evidence>
<dbReference type="InterPro" id="IPR024557">
    <property type="entry name" value="CNOT1_dom_4"/>
</dbReference>